<dbReference type="SUPFAM" id="SSF52833">
    <property type="entry name" value="Thioredoxin-like"/>
    <property type="match status" value="1"/>
</dbReference>
<feature type="domain" description="Thioredoxin" evidence="2">
    <location>
        <begin position="23"/>
        <end position="164"/>
    </location>
</feature>
<organism evidence="3 4">
    <name type="scientific">Nitrospira japonica</name>
    <dbReference type="NCBI Taxonomy" id="1325564"/>
    <lineage>
        <taxon>Bacteria</taxon>
        <taxon>Pseudomonadati</taxon>
        <taxon>Nitrospirota</taxon>
        <taxon>Nitrospiria</taxon>
        <taxon>Nitrospirales</taxon>
        <taxon>Nitrospiraceae</taxon>
        <taxon>Nitrospira</taxon>
    </lineage>
</organism>
<dbReference type="KEGG" id="nja:NSJP_2549"/>
<dbReference type="STRING" id="1325564.NSJP_2549"/>
<name>A0A1W1I6S6_9BACT</name>
<feature type="signal peptide" evidence="1">
    <location>
        <begin position="1"/>
        <end position="21"/>
    </location>
</feature>
<dbReference type="GO" id="GO:0016491">
    <property type="term" value="F:oxidoreductase activity"/>
    <property type="evidence" value="ECO:0007669"/>
    <property type="project" value="InterPro"/>
</dbReference>
<dbReference type="CDD" id="cd02966">
    <property type="entry name" value="TlpA_like_family"/>
    <property type="match status" value="1"/>
</dbReference>
<keyword evidence="1" id="KW-0732">Signal</keyword>
<evidence type="ECO:0000259" key="2">
    <source>
        <dbReference type="PROSITE" id="PS51352"/>
    </source>
</evidence>
<dbReference type="GO" id="GO:0016209">
    <property type="term" value="F:antioxidant activity"/>
    <property type="evidence" value="ECO:0007669"/>
    <property type="project" value="InterPro"/>
</dbReference>
<dbReference type="RefSeq" id="WP_080887056.1">
    <property type="nucleotide sequence ID" value="NZ_LT828648.1"/>
</dbReference>
<keyword evidence="4" id="KW-1185">Reference proteome</keyword>
<dbReference type="PROSITE" id="PS51352">
    <property type="entry name" value="THIOREDOXIN_2"/>
    <property type="match status" value="1"/>
</dbReference>
<evidence type="ECO:0000313" key="3">
    <source>
        <dbReference type="EMBL" id="SLM48716.1"/>
    </source>
</evidence>
<dbReference type="PANTHER" id="PTHR42852:SF17">
    <property type="entry name" value="THIOREDOXIN-LIKE PROTEIN HI_1115"/>
    <property type="match status" value="1"/>
</dbReference>
<proteinExistence type="predicted"/>
<dbReference type="PANTHER" id="PTHR42852">
    <property type="entry name" value="THIOL:DISULFIDE INTERCHANGE PROTEIN DSBE"/>
    <property type="match status" value="1"/>
</dbReference>
<sequence length="164" mass="18336">MNQAIVSIAIFLLLLSSPADLLAAAAMPAPAFELVTFSGESYNNQTQKGRPALFVFWAPWCKVCQRDLPLLSEFYQHEKPTQLGVVSIGFADTRSNVERFVKERSGMFVYPTAYDEDRWVAQAFKVNATPTYVLMDDQGSIVLVHRGGGVLQNPQFREFLATLK</sequence>
<gene>
    <name evidence="3" type="ORF">NSJP_2549</name>
</gene>
<evidence type="ECO:0000256" key="1">
    <source>
        <dbReference type="SAM" id="SignalP"/>
    </source>
</evidence>
<dbReference type="InterPro" id="IPR000866">
    <property type="entry name" value="AhpC/TSA"/>
</dbReference>
<dbReference type="AlphaFoldDB" id="A0A1W1I6S6"/>
<feature type="chain" id="PRO_5012009143" evidence="1">
    <location>
        <begin position="22"/>
        <end position="164"/>
    </location>
</feature>
<protein>
    <submittedName>
        <fullName evidence="3">Putative Redoxin domain protein</fullName>
    </submittedName>
</protein>
<dbReference type="InterPro" id="IPR013766">
    <property type="entry name" value="Thioredoxin_domain"/>
</dbReference>
<evidence type="ECO:0000313" key="4">
    <source>
        <dbReference type="Proteomes" id="UP000192042"/>
    </source>
</evidence>
<dbReference type="OrthoDB" id="9790194at2"/>
<reference evidence="3 4" key="1">
    <citation type="submission" date="2017-03" db="EMBL/GenBank/DDBJ databases">
        <authorList>
            <person name="Afonso C.L."/>
            <person name="Miller P.J."/>
            <person name="Scott M.A."/>
            <person name="Spackman E."/>
            <person name="Goraichik I."/>
            <person name="Dimitrov K.M."/>
            <person name="Suarez D.L."/>
            <person name="Swayne D.E."/>
        </authorList>
    </citation>
    <scope>NUCLEOTIDE SEQUENCE [LARGE SCALE GENOMIC DNA]</scope>
    <source>
        <strain evidence="3">Genome sequencing of Nitrospira japonica strain NJ11</strain>
    </source>
</reference>
<dbReference type="InterPro" id="IPR036249">
    <property type="entry name" value="Thioredoxin-like_sf"/>
</dbReference>
<accession>A0A1W1I6S6</accession>
<dbReference type="InterPro" id="IPR050553">
    <property type="entry name" value="Thioredoxin_ResA/DsbE_sf"/>
</dbReference>
<dbReference type="Proteomes" id="UP000192042">
    <property type="component" value="Chromosome I"/>
</dbReference>
<dbReference type="EMBL" id="LT828648">
    <property type="protein sequence ID" value="SLM48716.1"/>
    <property type="molecule type" value="Genomic_DNA"/>
</dbReference>
<dbReference type="Pfam" id="PF00578">
    <property type="entry name" value="AhpC-TSA"/>
    <property type="match status" value="1"/>
</dbReference>
<dbReference type="Gene3D" id="3.40.30.10">
    <property type="entry name" value="Glutaredoxin"/>
    <property type="match status" value="1"/>
</dbReference>